<evidence type="ECO:0000313" key="1">
    <source>
        <dbReference type="EMBL" id="KAB2624947.1"/>
    </source>
</evidence>
<comment type="caution">
    <text evidence="1">The sequence shown here is derived from an EMBL/GenBank/DDBJ whole genome shotgun (WGS) entry which is preliminary data.</text>
</comment>
<keyword evidence="1" id="KW-0223">Dioxygenase</keyword>
<dbReference type="AlphaFoldDB" id="A0A5N5HDG3"/>
<dbReference type="GO" id="GO:0051213">
    <property type="term" value="F:dioxygenase activity"/>
    <property type="evidence" value="ECO:0007669"/>
    <property type="project" value="UniProtKB-KW"/>
</dbReference>
<sequence>MPMDRGGFNQLPAASNRINDNAFRSIQILSFLLILFRLRCMDITGSINDLLSAANEGKVLAAEGSSDSECNSAVSKGGANCHGWKFFEEHLVSPKGNSGKSVSASILLQKLRWSTLGLQFEWSKVICLGTS</sequence>
<accession>A0A5N5HDG3</accession>
<dbReference type="OrthoDB" id="6614653at2759"/>
<reference evidence="1 2" key="3">
    <citation type="submission" date="2019-11" db="EMBL/GenBank/DDBJ databases">
        <title>A de novo genome assembly of a pear dwarfing rootstock.</title>
        <authorList>
            <person name="Wang F."/>
            <person name="Wang J."/>
            <person name="Li S."/>
            <person name="Zhang Y."/>
            <person name="Fang M."/>
            <person name="Ma L."/>
            <person name="Zhao Y."/>
            <person name="Jiang S."/>
        </authorList>
    </citation>
    <scope>NUCLEOTIDE SEQUENCE [LARGE SCALE GENOMIC DNA]</scope>
    <source>
        <strain evidence="1">S2</strain>
        <tissue evidence="1">Leaf</tissue>
    </source>
</reference>
<protein>
    <submittedName>
        <fullName evidence="1">Alpha-ketoglutarate-dependent dioxygenase alkB</fullName>
    </submittedName>
</protein>
<name>A0A5N5HDG3_9ROSA</name>
<gene>
    <name evidence="1" type="ORF">D8674_016607</name>
</gene>
<dbReference type="Proteomes" id="UP000327157">
    <property type="component" value="Chromosome 16"/>
</dbReference>
<reference evidence="1 2" key="1">
    <citation type="submission" date="2019-09" db="EMBL/GenBank/DDBJ databases">
        <authorList>
            <person name="Ou C."/>
        </authorList>
    </citation>
    <scope>NUCLEOTIDE SEQUENCE [LARGE SCALE GENOMIC DNA]</scope>
    <source>
        <strain evidence="1">S2</strain>
        <tissue evidence="1">Leaf</tissue>
    </source>
</reference>
<reference evidence="2" key="2">
    <citation type="submission" date="2019-10" db="EMBL/GenBank/DDBJ databases">
        <title>A de novo genome assembly of a pear dwarfing rootstock.</title>
        <authorList>
            <person name="Wang F."/>
            <person name="Wang J."/>
            <person name="Li S."/>
            <person name="Zhang Y."/>
            <person name="Fang M."/>
            <person name="Ma L."/>
            <person name="Zhao Y."/>
            <person name="Jiang S."/>
        </authorList>
    </citation>
    <scope>NUCLEOTIDE SEQUENCE [LARGE SCALE GENOMIC DNA]</scope>
</reference>
<organism evidence="1 2">
    <name type="scientific">Pyrus ussuriensis x Pyrus communis</name>
    <dbReference type="NCBI Taxonomy" id="2448454"/>
    <lineage>
        <taxon>Eukaryota</taxon>
        <taxon>Viridiplantae</taxon>
        <taxon>Streptophyta</taxon>
        <taxon>Embryophyta</taxon>
        <taxon>Tracheophyta</taxon>
        <taxon>Spermatophyta</taxon>
        <taxon>Magnoliopsida</taxon>
        <taxon>eudicotyledons</taxon>
        <taxon>Gunneridae</taxon>
        <taxon>Pentapetalae</taxon>
        <taxon>rosids</taxon>
        <taxon>fabids</taxon>
        <taxon>Rosales</taxon>
        <taxon>Rosaceae</taxon>
        <taxon>Amygdaloideae</taxon>
        <taxon>Maleae</taxon>
        <taxon>Pyrus</taxon>
    </lineage>
</organism>
<dbReference type="EMBL" id="SMOL01000160">
    <property type="protein sequence ID" value="KAB2624947.1"/>
    <property type="molecule type" value="Genomic_DNA"/>
</dbReference>
<proteinExistence type="predicted"/>
<keyword evidence="1" id="KW-0560">Oxidoreductase</keyword>
<keyword evidence="2" id="KW-1185">Reference proteome</keyword>
<evidence type="ECO:0000313" key="2">
    <source>
        <dbReference type="Proteomes" id="UP000327157"/>
    </source>
</evidence>